<keyword evidence="3" id="KW-1185">Reference proteome</keyword>
<feature type="domain" description="Fibronectin type III-like" evidence="1">
    <location>
        <begin position="2"/>
        <end position="41"/>
    </location>
</feature>
<sequence length="54" mass="6098">MPNQTKTVKLVIHPEDLEILDKNMNWTVESGKFNISVGSSSVDIKLTQDIEILK</sequence>
<dbReference type="EMBL" id="BMWZ01000005">
    <property type="protein sequence ID" value="GGZ85685.1"/>
    <property type="molecule type" value="Genomic_DNA"/>
</dbReference>
<evidence type="ECO:0000259" key="1">
    <source>
        <dbReference type="Pfam" id="PF14310"/>
    </source>
</evidence>
<comment type="caution">
    <text evidence="2">The sequence shown here is derived from an EMBL/GenBank/DDBJ whole genome shotgun (WGS) entry which is preliminary data.</text>
</comment>
<dbReference type="Gene3D" id="2.60.40.10">
    <property type="entry name" value="Immunoglobulins"/>
    <property type="match status" value="1"/>
</dbReference>
<evidence type="ECO:0000313" key="3">
    <source>
        <dbReference type="Proteomes" id="UP000636004"/>
    </source>
</evidence>
<reference evidence="2" key="2">
    <citation type="submission" date="2020-09" db="EMBL/GenBank/DDBJ databases">
        <authorList>
            <person name="Sun Q."/>
            <person name="Kim S."/>
        </authorList>
    </citation>
    <scope>NUCLEOTIDE SEQUENCE</scope>
    <source>
        <strain evidence="2">KCTC 12710</strain>
    </source>
</reference>
<evidence type="ECO:0000313" key="2">
    <source>
        <dbReference type="EMBL" id="GGZ85685.1"/>
    </source>
</evidence>
<reference evidence="2" key="1">
    <citation type="journal article" date="2014" name="Int. J. Syst. Evol. Microbiol.">
        <title>Complete genome sequence of Corynebacterium casei LMG S-19264T (=DSM 44701T), isolated from a smear-ripened cheese.</title>
        <authorList>
            <consortium name="US DOE Joint Genome Institute (JGI-PGF)"/>
            <person name="Walter F."/>
            <person name="Albersmeier A."/>
            <person name="Kalinowski J."/>
            <person name="Ruckert C."/>
        </authorList>
    </citation>
    <scope>NUCLEOTIDE SEQUENCE</scope>
    <source>
        <strain evidence="2">KCTC 12710</strain>
    </source>
</reference>
<dbReference type="AlphaFoldDB" id="A0A918VC10"/>
<gene>
    <name evidence="2" type="ORF">GCM10007028_24940</name>
</gene>
<proteinExistence type="predicted"/>
<dbReference type="InterPro" id="IPR013783">
    <property type="entry name" value="Ig-like_fold"/>
</dbReference>
<dbReference type="Pfam" id="PF14310">
    <property type="entry name" value="Fn3-like"/>
    <property type="match status" value="1"/>
</dbReference>
<accession>A0A918VC10</accession>
<dbReference type="InterPro" id="IPR026891">
    <property type="entry name" value="Fn3-like"/>
</dbReference>
<organism evidence="2 3">
    <name type="scientific">Algibacter mikhailovii</name>
    <dbReference type="NCBI Taxonomy" id="425498"/>
    <lineage>
        <taxon>Bacteria</taxon>
        <taxon>Pseudomonadati</taxon>
        <taxon>Bacteroidota</taxon>
        <taxon>Flavobacteriia</taxon>
        <taxon>Flavobacteriales</taxon>
        <taxon>Flavobacteriaceae</taxon>
        <taxon>Algibacter</taxon>
    </lineage>
</organism>
<name>A0A918VC10_9FLAO</name>
<protein>
    <recommendedName>
        <fullName evidence="1">Fibronectin type III-like domain-containing protein</fullName>
    </recommendedName>
</protein>
<dbReference type="Proteomes" id="UP000636004">
    <property type="component" value="Unassembled WGS sequence"/>
</dbReference>